<proteinExistence type="predicted"/>
<dbReference type="GO" id="GO:0008010">
    <property type="term" value="F:structural constituent of chitin-based larval cuticle"/>
    <property type="evidence" value="ECO:0007669"/>
    <property type="project" value="TreeGrafter"/>
</dbReference>
<reference evidence="2 3" key="1">
    <citation type="journal article" date="2022" name="Nat. Ecol. Evol.">
        <title>A masculinizing supergene underlies an exaggerated male reproductive morph in a spider.</title>
        <authorList>
            <person name="Hendrickx F."/>
            <person name="De Corte Z."/>
            <person name="Sonet G."/>
            <person name="Van Belleghem S.M."/>
            <person name="Kostlbacher S."/>
            <person name="Vangestel C."/>
        </authorList>
    </citation>
    <scope>NUCLEOTIDE SEQUENCE [LARGE SCALE GENOMIC DNA]</scope>
    <source>
        <strain evidence="2">W744_W776</strain>
    </source>
</reference>
<dbReference type="PANTHER" id="PTHR10380:SF235">
    <property type="entry name" value="CUTICULAR PROTEIN 73D, ISOFORM B"/>
    <property type="match status" value="1"/>
</dbReference>
<evidence type="ECO:0000313" key="3">
    <source>
        <dbReference type="Proteomes" id="UP000827092"/>
    </source>
</evidence>
<dbReference type="AlphaFoldDB" id="A0AAV6U7L4"/>
<dbReference type="PROSITE" id="PS51155">
    <property type="entry name" value="CHIT_BIND_RR_2"/>
    <property type="match status" value="1"/>
</dbReference>
<protein>
    <recommendedName>
        <fullName evidence="4">Cuticle protein</fullName>
    </recommendedName>
</protein>
<evidence type="ECO:0000313" key="2">
    <source>
        <dbReference type="EMBL" id="KAG8179818.1"/>
    </source>
</evidence>
<gene>
    <name evidence="2" type="ORF">JTE90_025985</name>
</gene>
<sequence length="417" mass="46094">MHLTGRGVLIDTLSEVPKYVIGGFLLVPRGWIWIHDFFSAAAAPGLIGQDDGIARVPLCTLSLFAFQLLILGVAVNACLAISRDNQFSYNKNNEVKEEEKYPPIPYNFEYNSRDDNGTTQFRKETSDSNGKVTGRYGYKDQYGIERIVEYTADENGYRAEIKTNEPGTMNKNPASVLYNAQPTAYAAETDFNKKAELQNSQTFASEDKSPVLLSQPQAANSRQYFFGGEQPQIATSSAATSNDEGAKQYTFFGLNDAKKEDSVATFASASSGTDEKSSLAASKEQTSFQYSAPQQLQYVSGNQQQRFLVSPVNQHYQYEPQHHYATVQHGHIPARSLVYSSIPQNVQPLAYSNVHQNAQPLAFSNIHHNAQPVLIQYAPQPLAYQTGIPTSAHPVPAYNLVNYGLQGQQFSSPSKTQ</sequence>
<accession>A0AAV6U7L4</accession>
<dbReference type="Pfam" id="PF00379">
    <property type="entry name" value="Chitin_bind_4"/>
    <property type="match status" value="1"/>
</dbReference>
<organism evidence="2 3">
    <name type="scientific">Oedothorax gibbosus</name>
    <dbReference type="NCBI Taxonomy" id="931172"/>
    <lineage>
        <taxon>Eukaryota</taxon>
        <taxon>Metazoa</taxon>
        <taxon>Ecdysozoa</taxon>
        <taxon>Arthropoda</taxon>
        <taxon>Chelicerata</taxon>
        <taxon>Arachnida</taxon>
        <taxon>Araneae</taxon>
        <taxon>Araneomorphae</taxon>
        <taxon>Entelegynae</taxon>
        <taxon>Araneoidea</taxon>
        <taxon>Linyphiidae</taxon>
        <taxon>Erigoninae</taxon>
        <taxon>Oedothorax</taxon>
    </lineage>
</organism>
<name>A0AAV6U7L4_9ARAC</name>
<dbReference type="GO" id="GO:0062129">
    <property type="term" value="C:chitin-based extracellular matrix"/>
    <property type="evidence" value="ECO:0007669"/>
    <property type="project" value="TreeGrafter"/>
</dbReference>
<comment type="caution">
    <text evidence="2">The sequence shown here is derived from an EMBL/GenBank/DDBJ whole genome shotgun (WGS) entry which is preliminary data.</text>
</comment>
<keyword evidence="3" id="KW-1185">Reference proteome</keyword>
<dbReference type="InterPro" id="IPR050468">
    <property type="entry name" value="Cuticle_Struct_Prot"/>
</dbReference>
<dbReference type="PANTHER" id="PTHR10380">
    <property type="entry name" value="CUTICLE PROTEIN"/>
    <property type="match status" value="1"/>
</dbReference>
<evidence type="ECO:0000256" key="1">
    <source>
        <dbReference type="PROSITE-ProRule" id="PRU00497"/>
    </source>
</evidence>
<evidence type="ECO:0008006" key="4">
    <source>
        <dbReference type="Google" id="ProtNLM"/>
    </source>
</evidence>
<dbReference type="EMBL" id="JAFNEN010000601">
    <property type="protein sequence ID" value="KAG8179818.1"/>
    <property type="molecule type" value="Genomic_DNA"/>
</dbReference>
<dbReference type="InterPro" id="IPR000618">
    <property type="entry name" value="Insect_cuticle"/>
</dbReference>
<dbReference type="Proteomes" id="UP000827092">
    <property type="component" value="Unassembled WGS sequence"/>
</dbReference>
<keyword evidence="1" id="KW-0193">Cuticle</keyword>